<dbReference type="GO" id="GO:0031054">
    <property type="term" value="P:pre-miRNA processing"/>
    <property type="evidence" value="ECO:0007669"/>
    <property type="project" value="TreeGrafter"/>
</dbReference>
<dbReference type="Gene3D" id="2.40.50.140">
    <property type="entry name" value="Nucleic acid-binding proteins"/>
    <property type="match status" value="1"/>
</dbReference>
<dbReference type="PANTHER" id="PTHR46109">
    <property type="entry name" value="PROTEIN LIN-28"/>
    <property type="match status" value="1"/>
</dbReference>
<reference evidence="6 7" key="1">
    <citation type="submission" date="2018-07" db="EMBL/GenBank/DDBJ databases">
        <title>Halioglobus sp. genome submission.</title>
        <authorList>
            <person name="Ye M.-Q."/>
            <person name="Du Z.-J."/>
        </authorList>
    </citation>
    <scope>NUCLEOTIDE SEQUENCE [LARGE SCALE GENOMIC DNA]</scope>
    <source>
        <strain evidence="6 7">U0301</strain>
    </source>
</reference>
<dbReference type="Proteomes" id="UP000265509">
    <property type="component" value="Unassembled WGS sequence"/>
</dbReference>
<evidence type="ECO:0000256" key="1">
    <source>
        <dbReference type="ARBA" id="ARBA00004496"/>
    </source>
</evidence>
<dbReference type="EMBL" id="QRAN01000011">
    <property type="protein sequence ID" value="RLQ21598.1"/>
    <property type="molecule type" value="Genomic_DNA"/>
</dbReference>
<proteinExistence type="predicted"/>
<dbReference type="PROSITE" id="PS00352">
    <property type="entry name" value="CSD_1"/>
    <property type="match status" value="1"/>
</dbReference>
<evidence type="ECO:0000256" key="2">
    <source>
        <dbReference type="ARBA" id="ARBA00022490"/>
    </source>
</evidence>
<name>A0A3L7DVK5_9GAMM</name>
<dbReference type="InterPro" id="IPR019844">
    <property type="entry name" value="CSD_CS"/>
</dbReference>
<evidence type="ECO:0000256" key="3">
    <source>
        <dbReference type="RuleBase" id="RU000408"/>
    </source>
</evidence>
<dbReference type="InterPro" id="IPR051373">
    <property type="entry name" value="Lin-28_RNA-binding"/>
</dbReference>
<evidence type="ECO:0000259" key="5">
    <source>
        <dbReference type="PROSITE" id="PS51857"/>
    </source>
</evidence>
<organism evidence="6 7">
    <name type="scientific">Seongchinamella sediminis</name>
    <dbReference type="NCBI Taxonomy" id="2283635"/>
    <lineage>
        <taxon>Bacteria</taxon>
        <taxon>Pseudomonadati</taxon>
        <taxon>Pseudomonadota</taxon>
        <taxon>Gammaproteobacteria</taxon>
        <taxon>Cellvibrionales</taxon>
        <taxon>Halieaceae</taxon>
        <taxon>Seongchinamella</taxon>
    </lineage>
</organism>
<comment type="caution">
    <text evidence="6">The sequence shown here is derived from an EMBL/GenBank/DDBJ whole genome shotgun (WGS) entry which is preliminary data.</text>
</comment>
<gene>
    <name evidence="6" type="ORF">DWB85_11290</name>
</gene>
<comment type="subcellular location">
    <subcellularLocation>
        <location evidence="1 3">Cytoplasm</location>
    </subcellularLocation>
</comment>
<dbReference type="SUPFAM" id="SSF50249">
    <property type="entry name" value="Nucleic acid-binding proteins"/>
    <property type="match status" value="1"/>
</dbReference>
<dbReference type="GO" id="GO:0005829">
    <property type="term" value="C:cytosol"/>
    <property type="evidence" value="ECO:0007669"/>
    <property type="project" value="UniProtKB-ARBA"/>
</dbReference>
<evidence type="ECO:0000256" key="4">
    <source>
        <dbReference type="SAM" id="MobiDB-lite"/>
    </source>
</evidence>
<evidence type="ECO:0000313" key="6">
    <source>
        <dbReference type="EMBL" id="RLQ21598.1"/>
    </source>
</evidence>
<dbReference type="CDD" id="cd04458">
    <property type="entry name" value="CSP_CDS"/>
    <property type="match status" value="1"/>
</dbReference>
<feature type="domain" description="CSD" evidence="5">
    <location>
        <begin position="74"/>
        <end position="138"/>
    </location>
</feature>
<sequence>MNLVAKIVIATLVAVAAAALNHFAPAIPVPIVLLLATVATVLLASAAGAPAASAAAGQPEPGRQATTAAASGVREEGEVKWFNVSKGFGFITKDNGDEIFVHFRSIRGDGRRSLRDGQRVSFVEAQTEKGPQAEDVEAL</sequence>
<keyword evidence="7" id="KW-1185">Reference proteome</keyword>
<dbReference type="OrthoDB" id="9810590at2"/>
<keyword evidence="2" id="KW-0963">Cytoplasm</keyword>
<dbReference type="PRINTS" id="PR00050">
    <property type="entry name" value="COLDSHOCK"/>
</dbReference>
<protein>
    <submittedName>
        <fullName evidence="6">Cold shock domain-containing protein</fullName>
    </submittedName>
</protein>
<dbReference type="InterPro" id="IPR011129">
    <property type="entry name" value="CSD"/>
</dbReference>
<dbReference type="PROSITE" id="PS51857">
    <property type="entry name" value="CSD_2"/>
    <property type="match status" value="1"/>
</dbReference>
<dbReference type="SMART" id="SM00357">
    <property type="entry name" value="CSP"/>
    <property type="match status" value="1"/>
</dbReference>
<dbReference type="GO" id="GO:0003729">
    <property type="term" value="F:mRNA binding"/>
    <property type="evidence" value="ECO:0007669"/>
    <property type="project" value="TreeGrafter"/>
</dbReference>
<dbReference type="PANTHER" id="PTHR46109:SF1">
    <property type="entry name" value="PROTEIN LIN-28 HOMOLOG"/>
    <property type="match status" value="1"/>
</dbReference>
<accession>A0A3L7DVK5</accession>
<dbReference type="Pfam" id="PF00313">
    <property type="entry name" value="CSD"/>
    <property type="match status" value="1"/>
</dbReference>
<dbReference type="AlphaFoldDB" id="A0A3L7DVK5"/>
<dbReference type="InterPro" id="IPR002059">
    <property type="entry name" value="CSP_DNA-bd"/>
</dbReference>
<evidence type="ECO:0000313" key="7">
    <source>
        <dbReference type="Proteomes" id="UP000265509"/>
    </source>
</evidence>
<feature type="region of interest" description="Disordered" evidence="4">
    <location>
        <begin position="53"/>
        <end position="74"/>
    </location>
</feature>
<dbReference type="InterPro" id="IPR012340">
    <property type="entry name" value="NA-bd_OB-fold"/>
</dbReference>